<sequence length="613" mass="67313">MAEHVVGIDLGTTNTCVAIVEQGVPKVIPNKGGYRTTPSMVALSESGRRLVGHLAKRQVLTNPQNTIYAAKRLIGRKWNSTAGRTVAQTCPYTIVEGPHSDIRLKIRDQIYSVPEISAFILQEMKMIAEAHLGVPVEKAVITVPAYFNDNQRQATKDAGRIAGLEVIRIINEPTAAALAYGFGKNLERKVAVYDLGGGTFDVSILAIGHGVFEVISTAGDTFLGGENFDLRVMQYLIETFEEDTGVNLREDRMAMQRLKDAAEKARCDLSSAREVIVDLPFLHTSPSGKVFHLQEPLTQQQLEGLTEDLVEQTIKICERTLASAGVDRKQLDDVVLVGGMTRMPLVQRRVAEFFAIEPCKGVNPDEVVALGAAIQAAALVDEQHDLLLLDVTPHSLGIMIVGGYFHRLIEQNTTIPTRAGHVFTTVRDNQTSVKILVLQGESEKAAENELLGEFILSGLRRAPRGQVEVEVTFSISVDGIVSVAAKDLETGREQCITVTATSGLTEDELKELVKQSQAYMIELRASEELERRRQQCEKLIDSIRELLPQVQEAMSGTRFGRDAIAKAEAVVRRAEGELARADARVLGDTLESLDRTVSMFRNVAHKRSEAAQR</sequence>
<dbReference type="STRING" id="54.SAMN02745121_00605"/>
<dbReference type="FunFam" id="3.90.640.10:FF:000003">
    <property type="entry name" value="Molecular chaperone DnaK"/>
    <property type="match status" value="1"/>
</dbReference>
<keyword evidence="4" id="KW-0597">Phosphoprotein</keyword>
<keyword evidence="6 12" id="KW-0067">ATP-binding</keyword>
<evidence type="ECO:0000256" key="13">
    <source>
        <dbReference type="SAM" id="Coils"/>
    </source>
</evidence>
<evidence type="ECO:0000256" key="5">
    <source>
        <dbReference type="ARBA" id="ARBA00022741"/>
    </source>
</evidence>
<dbReference type="Pfam" id="PF00012">
    <property type="entry name" value="HSP70"/>
    <property type="match status" value="1"/>
</dbReference>
<comment type="similarity">
    <text evidence="1 12">Belongs to the heat shock protein 70 family.</text>
</comment>
<dbReference type="AlphaFoldDB" id="A0A1I1TK36"/>
<evidence type="ECO:0000256" key="1">
    <source>
        <dbReference type="ARBA" id="ARBA00007381"/>
    </source>
</evidence>
<dbReference type="PROSITE" id="PS00329">
    <property type="entry name" value="HSP70_2"/>
    <property type="match status" value="1"/>
</dbReference>
<evidence type="ECO:0000256" key="3">
    <source>
        <dbReference type="ARBA" id="ARBA00017249"/>
    </source>
</evidence>
<evidence type="ECO:0000256" key="4">
    <source>
        <dbReference type="ARBA" id="ARBA00022553"/>
    </source>
</evidence>
<keyword evidence="15" id="KW-1185">Reference proteome</keyword>
<accession>A0A1I1TK36</accession>
<evidence type="ECO:0000313" key="14">
    <source>
        <dbReference type="EMBL" id="SFD55850.1"/>
    </source>
</evidence>
<dbReference type="SUPFAM" id="SSF53067">
    <property type="entry name" value="Actin-like ATPase domain"/>
    <property type="match status" value="2"/>
</dbReference>
<dbReference type="SUPFAM" id="SSF100920">
    <property type="entry name" value="Heat shock protein 70kD (HSP70), peptide-binding domain"/>
    <property type="match status" value="1"/>
</dbReference>
<name>A0A1I1TK36_9BACT</name>
<dbReference type="Gene3D" id="3.90.640.10">
    <property type="entry name" value="Actin, Chain A, domain 4"/>
    <property type="match status" value="1"/>
</dbReference>
<protein>
    <recommendedName>
        <fullName evidence="2">Chaperone protein DnaK</fullName>
    </recommendedName>
    <alternativeName>
        <fullName evidence="3">Chaperone protein dnaK</fullName>
    </alternativeName>
    <alternativeName>
        <fullName evidence="11">HSP70</fullName>
    </alternativeName>
    <alternativeName>
        <fullName evidence="10">Heat shock 70 kDa protein</fullName>
    </alternativeName>
    <alternativeName>
        <fullName evidence="9">Heat shock protein 70</fullName>
    </alternativeName>
</protein>
<keyword evidence="8" id="KW-0143">Chaperone</keyword>
<dbReference type="PRINTS" id="PR00301">
    <property type="entry name" value="HEATSHOCK70"/>
</dbReference>
<dbReference type="Gene3D" id="3.30.420.40">
    <property type="match status" value="2"/>
</dbReference>
<dbReference type="CDD" id="cd10234">
    <property type="entry name" value="ASKHA_NBD_HSP70_DnaK-like"/>
    <property type="match status" value="1"/>
</dbReference>
<dbReference type="EMBL" id="FOMX01000002">
    <property type="protein sequence ID" value="SFD55850.1"/>
    <property type="molecule type" value="Genomic_DNA"/>
</dbReference>
<keyword evidence="13" id="KW-0175">Coiled coil</keyword>
<organism evidence="14 15">
    <name type="scientific">Nannocystis exedens</name>
    <dbReference type="NCBI Taxonomy" id="54"/>
    <lineage>
        <taxon>Bacteria</taxon>
        <taxon>Pseudomonadati</taxon>
        <taxon>Myxococcota</taxon>
        <taxon>Polyangia</taxon>
        <taxon>Nannocystales</taxon>
        <taxon>Nannocystaceae</taxon>
        <taxon>Nannocystis</taxon>
    </lineage>
</organism>
<dbReference type="GO" id="GO:0140662">
    <property type="term" value="F:ATP-dependent protein folding chaperone"/>
    <property type="evidence" value="ECO:0007669"/>
    <property type="project" value="InterPro"/>
</dbReference>
<evidence type="ECO:0000256" key="7">
    <source>
        <dbReference type="ARBA" id="ARBA00023016"/>
    </source>
</evidence>
<dbReference type="PANTHER" id="PTHR19375">
    <property type="entry name" value="HEAT SHOCK PROTEIN 70KDA"/>
    <property type="match status" value="1"/>
</dbReference>
<evidence type="ECO:0000256" key="10">
    <source>
        <dbReference type="ARBA" id="ARBA00030945"/>
    </source>
</evidence>
<keyword evidence="5 12" id="KW-0547">Nucleotide-binding</keyword>
<evidence type="ECO:0000256" key="11">
    <source>
        <dbReference type="ARBA" id="ARBA00033103"/>
    </source>
</evidence>
<evidence type="ECO:0000256" key="8">
    <source>
        <dbReference type="ARBA" id="ARBA00023186"/>
    </source>
</evidence>
<dbReference type="OrthoDB" id="9766019at2"/>
<evidence type="ECO:0000256" key="6">
    <source>
        <dbReference type="ARBA" id="ARBA00022840"/>
    </source>
</evidence>
<evidence type="ECO:0000256" key="2">
    <source>
        <dbReference type="ARBA" id="ARBA00014415"/>
    </source>
</evidence>
<evidence type="ECO:0000256" key="9">
    <source>
        <dbReference type="ARBA" id="ARBA00030019"/>
    </source>
</evidence>
<evidence type="ECO:0000256" key="12">
    <source>
        <dbReference type="RuleBase" id="RU003322"/>
    </source>
</evidence>
<dbReference type="FunFam" id="3.30.420.40:FF:000004">
    <property type="entry name" value="Molecular chaperone DnaK"/>
    <property type="match status" value="1"/>
</dbReference>
<dbReference type="InterPro" id="IPR043129">
    <property type="entry name" value="ATPase_NBD"/>
</dbReference>
<dbReference type="InterPro" id="IPR013126">
    <property type="entry name" value="Hsp_70_fam"/>
</dbReference>
<dbReference type="GO" id="GO:0005524">
    <property type="term" value="F:ATP binding"/>
    <property type="evidence" value="ECO:0007669"/>
    <property type="project" value="UniProtKB-KW"/>
</dbReference>
<proteinExistence type="inferred from homology"/>
<feature type="coiled-coil region" evidence="13">
    <location>
        <begin position="248"/>
        <end position="275"/>
    </location>
</feature>
<dbReference type="Gene3D" id="2.60.34.10">
    <property type="entry name" value="Substrate Binding Domain Of DNAk, Chain A, domain 1"/>
    <property type="match status" value="1"/>
</dbReference>
<evidence type="ECO:0000313" key="15">
    <source>
        <dbReference type="Proteomes" id="UP000199400"/>
    </source>
</evidence>
<dbReference type="PROSITE" id="PS01036">
    <property type="entry name" value="HSP70_3"/>
    <property type="match status" value="1"/>
</dbReference>
<dbReference type="InterPro" id="IPR029047">
    <property type="entry name" value="HSP70_peptide-bd_sf"/>
</dbReference>
<dbReference type="InterPro" id="IPR018181">
    <property type="entry name" value="Heat_shock_70_CS"/>
</dbReference>
<gene>
    <name evidence="14" type="ORF">SAMN02745121_00605</name>
</gene>
<dbReference type="Proteomes" id="UP000199400">
    <property type="component" value="Unassembled WGS sequence"/>
</dbReference>
<feature type="coiled-coil region" evidence="13">
    <location>
        <begin position="526"/>
        <end position="584"/>
    </location>
</feature>
<keyword evidence="7" id="KW-0346">Stress response</keyword>
<dbReference type="RefSeq" id="WP_096334179.1">
    <property type="nucleotide sequence ID" value="NZ_FOMX01000002.1"/>
</dbReference>
<reference evidence="15" key="1">
    <citation type="submission" date="2016-10" db="EMBL/GenBank/DDBJ databases">
        <authorList>
            <person name="Varghese N."/>
            <person name="Submissions S."/>
        </authorList>
    </citation>
    <scope>NUCLEOTIDE SEQUENCE [LARGE SCALE GENOMIC DNA]</scope>
    <source>
        <strain evidence="15">ATCC 25963</strain>
    </source>
</reference>
<dbReference type="NCBIfam" id="NF001413">
    <property type="entry name" value="PRK00290.1"/>
    <property type="match status" value="1"/>
</dbReference>